<dbReference type="CDD" id="cd14345">
    <property type="entry name" value="UBA_UBXD7"/>
    <property type="match status" value="1"/>
</dbReference>
<dbReference type="InterPro" id="IPR001012">
    <property type="entry name" value="UBX_dom"/>
</dbReference>
<sequence>MATREGGNSLVDQFIAITGADKVVAERLLEACNGNLEMAIGMHIDGAAGQEEPVPTPGTSSRVSSAPIQDDEDDIRAPDPQKHEVLVHESYSFGFRGRRRTTRSVFDGFRDFQAEARQQELMQDEGKVHKRKTLEDLFRPPIDLVFKGTFHAAKEYGSTNNKWLMVNIQNVQEFSCQALNRDVWSHAAVKTIIQEHFVFWQVYHDSEEGQKFIRFYPVDKWPYIAILDPQTGEKMVVWSKVDHVSFCDIVTDFLTHHPSPDGSTATSPAKTVQRSDSIIDASEDSQMAAAIQASLKSNQDRPSKNTKSSPSTVTLDSDSDSQEFSGSELETFSDSDVEDSTPMIKSGKEETKCSKKDKTTSNPDGISNGVNSVRKGKVKDTQDSQSGETENRKRKSSSDFIGSAEKRMKESQSSKPERWKDFLGPDTDPPSKVIVRFPENKRETFEVPCSSKLRALVLFVEEHGFPNERYEMVTTFPRKKISHMDFDDTLKQCGLFPQETVFVQGRS</sequence>
<feature type="region of interest" description="Disordered" evidence="3">
    <location>
        <begin position="294"/>
        <end position="431"/>
    </location>
</feature>
<dbReference type="CDD" id="cd01773">
    <property type="entry name" value="UBX_UBXN7"/>
    <property type="match status" value="1"/>
</dbReference>
<dbReference type="InterPro" id="IPR017346">
    <property type="entry name" value="UBX_7/2"/>
</dbReference>
<dbReference type="PROSITE" id="PS50033">
    <property type="entry name" value="UBX"/>
    <property type="match status" value="1"/>
</dbReference>
<dbReference type="FunFam" id="3.40.30.10:FF:000079">
    <property type="entry name" value="UBX domain-containing protein 7"/>
    <property type="match status" value="1"/>
</dbReference>
<keyword evidence="1" id="KW-0597">Phosphoprotein</keyword>
<dbReference type="Proteomes" id="UP000085678">
    <property type="component" value="Unplaced"/>
</dbReference>
<dbReference type="SMART" id="SM00166">
    <property type="entry name" value="UBX"/>
    <property type="match status" value="1"/>
</dbReference>
<dbReference type="CDD" id="cd02958">
    <property type="entry name" value="UAS"/>
    <property type="match status" value="1"/>
</dbReference>
<dbReference type="GO" id="GO:0043161">
    <property type="term" value="P:proteasome-mediated ubiquitin-dependent protein catabolic process"/>
    <property type="evidence" value="ECO:0007669"/>
    <property type="project" value="TreeGrafter"/>
</dbReference>
<dbReference type="PANTHER" id="PTHR23322">
    <property type="entry name" value="FAS-ASSOCIATED PROTEIN"/>
    <property type="match status" value="1"/>
</dbReference>
<dbReference type="InterPro" id="IPR009060">
    <property type="entry name" value="UBA-like_sf"/>
</dbReference>
<feature type="region of interest" description="Disordered" evidence="3">
    <location>
        <begin position="48"/>
        <end position="77"/>
    </location>
</feature>
<evidence type="ECO:0000256" key="3">
    <source>
        <dbReference type="SAM" id="MobiDB-lite"/>
    </source>
</evidence>
<dbReference type="PANTHER" id="PTHR23322:SF6">
    <property type="entry name" value="UBX DOMAIN-CONTAINING PROTEIN 7"/>
    <property type="match status" value="1"/>
</dbReference>
<dbReference type="RefSeq" id="XP_013386258.1">
    <property type="nucleotide sequence ID" value="XM_013530804.2"/>
</dbReference>
<dbReference type="FunCoup" id="A0A1S3HJG0">
    <property type="interactions" value="1933"/>
</dbReference>
<dbReference type="STRING" id="7574.A0A1S3HJG0"/>
<protein>
    <recommendedName>
        <fullName evidence="2">UBX domain-containing protein 7</fullName>
    </recommendedName>
</protein>
<dbReference type="GO" id="GO:0005634">
    <property type="term" value="C:nucleus"/>
    <property type="evidence" value="ECO:0007669"/>
    <property type="project" value="TreeGrafter"/>
</dbReference>
<keyword evidence="5" id="KW-1185">Reference proteome</keyword>
<organism evidence="5 6">
    <name type="scientific">Lingula anatina</name>
    <name type="common">Brachiopod</name>
    <name type="synonym">Lingula unguis</name>
    <dbReference type="NCBI Taxonomy" id="7574"/>
    <lineage>
        <taxon>Eukaryota</taxon>
        <taxon>Metazoa</taxon>
        <taxon>Spiralia</taxon>
        <taxon>Lophotrochozoa</taxon>
        <taxon>Brachiopoda</taxon>
        <taxon>Linguliformea</taxon>
        <taxon>Lingulata</taxon>
        <taxon>Lingulida</taxon>
        <taxon>Linguloidea</taxon>
        <taxon>Lingulidae</taxon>
        <taxon>Lingula</taxon>
    </lineage>
</organism>
<gene>
    <name evidence="6" type="primary">LOC106155797</name>
</gene>
<dbReference type="InterPro" id="IPR029071">
    <property type="entry name" value="Ubiquitin-like_domsf"/>
</dbReference>
<dbReference type="SUPFAM" id="SSF46934">
    <property type="entry name" value="UBA-like"/>
    <property type="match status" value="1"/>
</dbReference>
<proteinExistence type="predicted"/>
<dbReference type="InParanoid" id="A0A1S3HJG0"/>
<dbReference type="AlphaFoldDB" id="A0A1S3HJG0"/>
<dbReference type="OrthoDB" id="270602at2759"/>
<feature type="compositionally biased region" description="Basic and acidic residues" evidence="3">
    <location>
        <begin position="404"/>
        <end position="423"/>
    </location>
</feature>
<dbReference type="Pfam" id="PF13899">
    <property type="entry name" value="Thioredoxin_7"/>
    <property type="match status" value="1"/>
</dbReference>
<dbReference type="Pfam" id="PF00789">
    <property type="entry name" value="UBX"/>
    <property type="match status" value="1"/>
</dbReference>
<dbReference type="SUPFAM" id="SSF52833">
    <property type="entry name" value="Thioredoxin-like"/>
    <property type="match status" value="1"/>
</dbReference>
<dbReference type="InterPro" id="IPR050730">
    <property type="entry name" value="UBX_domain-protein"/>
</dbReference>
<feature type="compositionally biased region" description="Polar residues" evidence="3">
    <location>
        <begin position="305"/>
        <end position="330"/>
    </location>
</feature>
<dbReference type="Gene3D" id="1.10.8.10">
    <property type="entry name" value="DNA helicase RuvA subunit, C-terminal domain"/>
    <property type="match status" value="1"/>
</dbReference>
<evidence type="ECO:0000256" key="1">
    <source>
        <dbReference type="ARBA" id="ARBA00022553"/>
    </source>
</evidence>
<feature type="domain" description="UBX" evidence="4">
    <location>
        <begin position="426"/>
        <end position="503"/>
    </location>
</feature>
<dbReference type="KEGG" id="lak:106155797"/>
<dbReference type="GO" id="GO:0043130">
    <property type="term" value="F:ubiquitin binding"/>
    <property type="evidence" value="ECO:0007669"/>
    <property type="project" value="TreeGrafter"/>
</dbReference>
<reference evidence="6" key="1">
    <citation type="submission" date="2025-08" db="UniProtKB">
        <authorList>
            <consortium name="RefSeq"/>
        </authorList>
    </citation>
    <scope>IDENTIFICATION</scope>
    <source>
        <tissue evidence="6">Gonads</tissue>
    </source>
</reference>
<evidence type="ECO:0000313" key="5">
    <source>
        <dbReference type="Proteomes" id="UP000085678"/>
    </source>
</evidence>
<dbReference type="Pfam" id="PF14555">
    <property type="entry name" value="UBA_4"/>
    <property type="match status" value="1"/>
</dbReference>
<dbReference type="PIRSF" id="PIRSF037991">
    <property type="entry name" value="UCP037991_UBX7/2"/>
    <property type="match status" value="1"/>
</dbReference>
<dbReference type="InterPro" id="IPR006577">
    <property type="entry name" value="UAS"/>
</dbReference>
<dbReference type="Gene3D" id="3.10.20.90">
    <property type="entry name" value="Phosphatidylinositol 3-kinase Catalytic Subunit, Chain A, domain 1"/>
    <property type="match status" value="1"/>
</dbReference>
<dbReference type="GeneID" id="106155797"/>
<name>A0A1S3HJG0_LINAN</name>
<dbReference type="Gene3D" id="3.40.30.10">
    <property type="entry name" value="Glutaredoxin"/>
    <property type="match status" value="1"/>
</dbReference>
<dbReference type="SMART" id="SM00594">
    <property type="entry name" value="UAS"/>
    <property type="match status" value="1"/>
</dbReference>
<dbReference type="OMA" id="CAFPRKS"/>
<feature type="compositionally biased region" description="Polar residues" evidence="3">
    <location>
        <begin position="57"/>
        <end position="67"/>
    </location>
</feature>
<feature type="compositionally biased region" description="Polar residues" evidence="3">
    <location>
        <begin position="360"/>
        <end position="371"/>
    </location>
</feature>
<accession>A0A1S3HJG0</accession>
<evidence type="ECO:0000259" key="4">
    <source>
        <dbReference type="PROSITE" id="PS50033"/>
    </source>
</evidence>
<dbReference type="SUPFAM" id="SSF54236">
    <property type="entry name" value="Ubiquitin-like"/>
    <property type="match status" value="1"/>
</dbReference>
<feature type="compositionally biased region" description="Basic and acidic residues" evidence="3">
    <location>
        <begin position="346"/>
        <end position="359"/>
    </location>
</feature>
<dbReference type="InterPro" id="IPR036249">
    <property type="entry name" value="Thioredoxin-like_sf"/>
</dbReference>
<evidence type="ECO:0000313" key="6">
    <source>
        <dbReference type="RefSeq" id="XP_013386258.1"/>
    </source>
</evidence>
<evidence type="ECO:0000256" key="2">
    <source>
        <dbReference type="PIRNR" id="PIRNR037991"/>
    </source>
</evidence>